<evidence type="ECO:0000256" key="1">
    <source>
        <dbReference type="ARBA" id="ARBA00006479"/>
    </source>
</evidence>
<dbReference type="InterPro" id="IPR043129">
    <property type="entry name" value="ATPase_NBD"/>
</dbReference>
<evidence type="ECO:0000313" key="4">
    <source>
        <dbReference type="Proteomes" id="UP000002357"/>
    </source>
</evidence>
<dbReference type="PANTHER" id="PTHR18964:SF149">
    <property type="entry name" value="BIFUNCTIONAL UDP-N-ACETYLGLUCOSAMINE 2-EPIMERASE_N-ACETYLMANNOSAMINE KINASE"/>
    <property type="match status" value="1"/>
</dbReference>
<dbReference type="SUPFAM" id="SSF53067">
    <property type="entry name" value="Actin-like ATPase domain"/>
    <property type="match status" value="1"/>
</dbReference>
<dbReference type="Proteomes" id="UP000002357">
    <property type="component" value="Plasmid pSCL4"/>
</dbReference>
<feature type="domain" description="HTH marR-type" evidence="2">
    <location>
        <begin position="17"/>
        <end position="66"/>
    </location>
</feature>
<dbReference type="InterPro" id="IPR000835">
    <property type="entry name" value="HTH_MarR-typ"/>
</dbReference>
<dbReference type="InterPro" id="IPR036390">
    <property type="entry name" value="WH_DNA-bd_sf"/>
</dbReference>
<accession>B5GLL3</accession>
<dbReference type="AlphaFoldDB" id="B5GLL3"/>
<dbReference type="Gene3D" id="3.30.420.40">
    <property type="match status" value="3"/>
</dbReference>
<keyword evidence="4" id="KW-1185">Reference proteome</keyword>
<gene>
    <name evidence="3" type="ORF">SCLAV_p1394</name>
</gene>
<reference evidence="3 4" key="1">
    <citation type="journal article" date="2010" name="Genome Biol. Evol.">
        <title>The sequence of a 1.8-mb bacterial linear plasmid reveals a rich evolutionary reservoir of secondary metabolic pathways.</title>
        <authorList>
            <person name="Medema M.H."/>
            <person name="Trefzer A."/>
            <person name="Kovalchuk A."/>
            <person name="van den Berg M."/>
            <person name="Mueller U."/>
            <person name="Heijne W."/>
            <person name="Wu L."/>
            <person name="Alam M.T."/>
            <person name="Ronning C.M."/>
            <person name="Nierman W.C."/>
            <person name="Bovenberg R.A.L."/>
            <person name="Breitling R."/>
            <person name="Takano E."/>
        </authorList>
    </citation>
    <scope>NUCLEOTIDE SEQUENCE [LARGE SCALE GENOMIC DNA]</scope>
    <source>
        <strain evidence="4">ATCC 27064 / DSM 738 / JCM 4710 / NBRC 13307 / NCIMB 12785 / NRRL 3585 / VKM Ac-602</strain>
        <plasmid evidence="3">pSCL4</plasmid>
    </source>
</reference>
<organism evidence="3 4">
    <name type="scientific">Streptomyces clavuligerus</name>
    <dbReference type="NCBI Taxonomy" id="1901"/>
    <lineage>
        <taxon>Bacteria</taxon>
        <taxon>Bacillati</taxon>
        <taxon>Actinomycetota</taxon>
        <taxon>Actinomycetes</taxon>
        <taxon>Kitasatosporales</taxon>
        <taxon>Streptomycetaceae</taxon>
        <taxon>Streptomyces</taxon>
    </lineage>
</organism>
<evidence type="ECO:0000313" key="3">
    <source>
        <dbReference type="EMBL" id="EFG04876.2"/>
    </source>
</evidence>
<dbReference type="PROSITE" id="PS01125">
    <property type="entry name" value="ROK"/>
    <property type="match status" value="1"/>
</dbReference>
<dbReference type="InterPro" id="IPR049874">
    <property type="entry name" value="ROK_cs"/>
</dbReference>
<sequence length="391" mass="39764">MPRSEPTPLTLLRRAHEAQVLDLLRRLGALSRAELARRTGLSRTALSSITTSLITRALVVTVPAPAEGPRGRGRPVGLLRLDPATGRCAGVDLGRVRVRAVVANAAHETIATASRPCPPHASWQHRTELALELLDELLGGAAQGLEGIGVGVVGPVTGAAERDLGVARRFGEQYGVPVLVDNNTRLAALAETVHGAGAGSRHVVYVRLSHGVGGGVVVDGRLLRGAGGTAGEIGHITVEPTGPRCQCGGHGCLELYASLPAVAAAGGPENDAAVARAGRLTGRMLAGLCAAVNPELLIVGGELARCGARLLTPLRTELRARTLSAARAGVRVVGERLGDEAGALGGMVLVRQETPALYGAPTGDAVALSMADRNAASADGCCTGPVASGSC</sequence>
<dbReference type="RefSeq" id="WP_003952605.1">
    <property type="nucleotide sequence ID" value="NZ_CM000914.1"/>
</dbReference>
<comment type="similarity">
    <text evidence="1">Belongs to the ROK (NagC/XylR) family.</text>
</comment>
<name>B5GLL3_STRCL</name>
<dbReference type="SUPFAM" id="SSF46785">
    <property type="entry name" value="Winged helix' DNA-binding domain"/>
    <property type="match status" value="1"/>
</dbReference>
<dbReference type="InterPro" id="IPR000600">
    <property type="entry name" value="ROK"/>
</dbReference>
<dbReference type="Pfam" id="PF00480">
    <property type="entry name" value="ROK"/>
    <property type="match status" value="1"/>
</dbReference>
<geneLocation type="plasmid" evidence="3 4">
    <name>pSCL4</name>
</geneLocation>
<dbReference type="Gene3D" id="1.10.10.10">
    <property type="entry name" value="Winged helix-like DNA-binding domain superfamily/Winged helix DNA-binding domain"/>
    <property type="match status" value="1"/>
</dbReference>
<evidence type="ECO:0000259" key="2">
    <source>
        <dbReference type="Pfam" id="PF12802"/>
    </source>
</evidence>
<dbReference type="EMBL" id="CM000914">
    <property type="protein sequence ID" value="EFG04876.2"/>
    <property type="molecule type" value="Genomic_DNA"/>
</dbReference>
<dbReference type="InterPro" id="IPR036388">
    <property type="entry name" value="WH-like_DNA-bd_sf"/>
</dbReference>
<dbReference type="GO" id="GO:0003700">
    <property type="term" value="F:DNA-binding transcription factor activity"/>
    <property type="evidence" value="ECO:0007669"/>
    <property type="project" value="InterPro"/>
</dbReference>
<dbReference type="Pfam" id="PF12802">
    <property type="entry name" value="MarR_2"/>
    <property type="match status" value="1"/>
</dbReference>
<protein>
    <submittedName>
        <fullName evidence="3">CRP family transcriptional regulator</fullName>
    </submittedName>
</protein>
<dbReference type="PANTHER" id="PTHR18964">
    <property type="entry name" value="ROK (REPRESSOR, ORF, KINASE) FAMILY"/>
    <property type="match status" value="1"/>
</dbReference>
<dbReference type="GeneID" id="93734455"/>
<keyword evidence="3" id="KW-0614">Plasmid</keyword>
<dbReference type="eggNOG" id="COG1940">
    <property type="taxonomic scope" value="Bacteria"/>
</dbReference>
<dbReference type="OrthoDB" id="3189808at2"/>
<proteinExistence type="inferred from homology"/>